<protein>
    <submittedName>
        <fullName evidence="2">Uncharacterized protein</fullName>
    </submittedName>
</protein>
<dbReference type="AlphaFoldDB" id="A0A4R8W8G4"/>
<comment type="caution">
    <text evidence="2">The sequence shown here is derived from an EMBL/GenBank/DDBJ whole genome shotgun (WGS) entry which is preliminary data.</text>
</comment>
<keyword evidence="1" id="KW-0812">Transmembrane</keyword>
<reference evidence="2 3" key="1">
    <citation type="submission" date="2019-03" db="EMBL/GenBank/DDBJ databases">
        <title>Genomics of glacier-inhabiting Cryobacterium strains.</title>
        <authorList>
            <person name="Liu Q."/>
            <person name="Xin Y.-H."/>
        </authorList>
    </citation>
    <scope>NUCLEOTIDE SEQUENCE [LARGE SCALE GENOMIC DNA]</scope>
    <source>
        <strain evidence="2 3">RHLT2-21</strain>
    </source>
</reference>
<feature type="transmembrane region" description="Helical" evidence="1">
    <location>
        <begin position="78"/>
        <end position="100"/>
    </location>
</feature>
<evidence type="ECO:0000313" key="3">
    <source>
        <dbReference type="Proteomes" id="UP000297643"/>
    </source>
</evidence>
<organism evidence="2 3">
    <name type="scientific">Cryobacterium mannosilyticum</name>
    <dbReference type="NCBI Taxonomy" id="1259190"/>
    <lineage>
        <taxon>Bacteria</taxon>
        <taxon>Bacillati</taxon>
        <taxon>Actinomycetota</taxon>
        <taxon>Actinomycetes</taxon>
        <taxon>Micrococcales</taxon>
        <taxon>Microbacteriaceae</taxon>
        <taxon>Cryobacterium</taxon>
    </lineage>
</organism>
<dbReference type="Proteomes" id="UP000297643">
    <property type="component" value="Unassembled WGS sequence"/>
</dbReference>
<dbReference type="RefSeq" id="WP_134508690.1">
    <property type="nucleotide sequence ID" value="NZ_SOFM01000024.1"/>
</dbReference>
<dbReference type="EMBL" id="SOFM01000024">
    <property type="protein sequence ID" value="TFC03983.1"/>
    <property type="molecule type" value="Genomic_DNA"/>
</dbReference>
<feature type="transmembrane region" description="Helical" evidence="1">
    <location>
        <begin position="50"/>
        <end position="69"/>
    </location>
</feature>
<keyword evidence="3" id="KW-1185">Reference proteome</keyword>
<evidence type="ECO:0000256" key="1">
    <source>
        <dbReference type="SAM" id="Phobius"/>
    </source>
</evidence>
<accession>A0A4R8W8G4</accession>
<keyword evidence="1" id="KW-1133">Transmembrane helix</keyword>
<name>A0A4R8W8G4_9MICO</name>
<sequence>MTRVVSSGTLLTVAALLAAVLWWVAGIRFAMAPIEPPRPSPNYVVQAEWSLGAIPVIMAVALVVGVIAARRARNRGGLVLFGCCTMALTTVLSAVLAFSLS</sequence>
<proteinExistence type="predicted"/>
<keyword evidence="1" id="KW-0472">Membrane</keyword>
<gene>
    <name evidence="2" type="ORF">E3O32_08920</name>
</gene>
<evidence type="ECO:0000313" key="2">
    <source>
        <dbReference type="EMBL" id="TFC03983.1"/>
    </source>
</evidence>